<dbReference type="PANTHER" id="PTHR23002">
    <property type="entry name" value="ZINC FINGER CCHC DOMAIN CONTAINING PROTEIN"/>
    <property type="match status" value="1"/>
</dbReference>
<dbReference type="InterPro" id="IPR001878">
    <property type="entry name" value="Znf_CCHC"/>
</dbReference>
<evidence type="ECO:0000313" key="4">
    <source>
        <dbReference type="EMBL" id="MCI33125.1"/>
    </source>
</evidence>
<proteinExistence type="predicted"/>
<evidence type="ECO:0000256" key="2">
    <source>
        <dbReference type="SAM" id="MobiDB-lite"/>
    </source>
</evidence>
<dbReference type="PROSITE" id="PS50158">
    <property type="entry name" value="ZF_CCHC"/>
    <property type="match status" value="2"/>
</dbReference>
<evidence type="ECO:0000313" key="5">
    <source>
        <dbReference type="Proteomes" id="UP000265520"/>
    </source>
</evidence>
<evidence type="ECO:0000256" key="1">
    <source>
        <dbReference type="PROSITE-ProRule" id="PRU00047"/>
    </source>
</evidence>
<dbReference type="InterPro" id="IPR036875">
    <property type="entry name" value="Znf_CCHC_sf"/>
</dbReference>
<feature type="non-terminal residue" evidence="4">
    <location>
        <position position="88"/>
    </location>
</feature>
<name>A0A392RC26_9FABA</name>
<keyword evidence="1" id="KW-0479">Metal-binding</keyword>
<feature type="region of interest" description="Disordered" evidence="2">
    <location>
        <begin position="1"/>
        <end position="27"/>
    </location>
</feature>
<keyword evidence="5" id="KW-1185">Reference proteome</keyword>
<accession>A0A392RC26</accession>
<feature type="compositionally biased region" description="Polar residues" evidence="2">
    <location>
        <begin position="7"/>
        <end position="26"/>
    </location>
</feature>
<organism evidence="4 5">
    <name type="scientific">Trifolium medium</name>
    <dbReference type="NCBI Taxonomy" id="97028"/>
    <lineage>
        <taxon>Eukaryota</taxon>
        <taxon>Viridiplantae</taxon>
        <taxon>Streptophyta</taxon>
        <taxon>Embryophyta</taxon>
        <taxon>Tracheophyta</taxon>
        <taxon>Spermatophyta</taxon>
        <taxon>Magnoliopsida</taxon>
        <taxon>eudicotyledons</taxon>
        <taxon>Gunneridae</taxon>
        <taxon>Pentapetalae</taxon>
        <taxon>rosids</taxon>
        <taxon>fabids</taxon>
        <taxon>Fabales</taxon>
        <taxon>Fabaceae</taxon>
        <taxon>Papilionoideae</taxon>
        <taxon>50 kb inversion clade</taxon>
        <taxon>NPAAA clade</taxon>
        <taxon>Hologalegina</taxon>
        <taxon>IRL clade</taxon>
        <taxon>Trifolieae</taxon>
        <taxon>Trifolium</taxon>
    </lineage>
</organism>
<dbReference type="EMBL" id="LXQA010201729">
    <property type="protein sequence ID" value="MCI33125.1"/>
    <property type="molecule type" value="Genomic_DNA"/>
</dbReference>
<dbReference type="GO" id="GO:0003676">
    <property type="term" value="F:nucleic acid binding"/>
    <property type="evidence" value="ECO:0007669"/>
    <property type="project" value="InterPro"/>
</dbReference>
<keyword evidence="1" id="KW-0863">Zinc-finger</keyword>
<sequence length="88" mass="9820">MNRPYNRPQNNREYNRPANQGAQGSQVRGKLTCYACGQEGHYSYECKERGGVCFNCQKPGHFSRDCQVPKVAPSTNNTQGARPAARGR</sequence>
<feature type="domain" description="CCHC-type" evidence="3">
    <location>
        <begin position="33"/>
        <end position="48"/>
    </location>
</feature>
<dbReference type="SMART" id="SM00343">
    <property type="entry name" value="ZnF_C2HC"/>
    <property type="match status" value="2"/>
</dbReference>
<dbReference type="Pfam" id="PF00098">
    <property type="entry name" value="zf-CCHC"/>
    <property type="match status" value="2"/>
</dbReference>
<dbReference type="Gene3D" id="4.10.60.10">
    <property type="entry name" value="Zinc finger, CCHC-type"/>
    <property type="match status" value="2"/>
</dbReference>
<dbReference type="InterPro" id="IPR051714">
    <property type="entry name" value="Znf_CCHC_NABP"/>
</dbReference>
<dbReference type="Proteomes" id="UP000265520">
    <property type="component" value="Unassembled WGS sequence"/>
</dbReference>
<evidence type="ECO:0000259" key="3">
    <source>
        <dbReference type="PROSITE" id="PS50158"/>
    </source>
</evidence>
<feature type="domain" description="CCHC-type" evidence="3">
    <location>
        <begin position="53"/>
        <end position="66"/>
    </location>
</feature>
<feature type="region of interest" description="Disordered" evidence="2">
    <location>
        <begin position="69"/>
        <end position="88"/>
    </location>
</feature>
<dbReference type="GO" id="GO:0008270">
    <property type="term" value="F:zinc ion binding"/>
    <property type="evidence" value="ECO:0007669"/>
    <property type="project" value="UniProtKB-KW"/>
</dbReference>
<dbReference type="SUPFAM" id="SSF57756">
    <property type="entry name" value="Retrovirus zinc finger-like domains"/>
    <property type="match status" value="1"/>
</dbReference>
<reference evidence="4 5" key="1">
    <citation type="journal article" date="2018" name="Front. Plant Sci.">
        <title>Red Clover (Trifolium pratense) and Zigzag Clover (T. medium) - A Picture of Genomic Similarities and Differences.</title>
        <authorList>
            <person name="Dluhosova J."/>
            <person name="Istvanek J."/>
            <person name="Nedelnik J."/>
            <person name="Repkova J."/>
        </authorList>
    </citation>
    <scope>NUCLEOTIDE SEQUENCE [LARGE SCALE GENOMIC DNA]</scope>
    <source>
        <strain evidence="5">cv. 10/8</strain>
        <tissue evidence="4">Leaf</tissue>
    </source>
</reference>
<comment type="caution">
    <text evidence="4">The sequence shown here is derived from an EMBL/GenBank/DDBJ whole genome shotgun (WGS) entry which is preliminary data.</text>
</comment>
<keyword evidence="1" id="KW-0862">Zinc</keyword>
<protein>
    <submittedName>
        <fullName evidence="4">Enzymatic polyprotein</fullName>
    </submittedName>
</protein>
<dbReference type="AlphaFoldDB" id="A0A392RC26"/>